<dbReference type="PANTHER" id="PTHR30158:SF3">
    <property type="entry name" value="MULTIDRUG EFFLUX PUMP SUBUNIT ACRA-RELATED"/>
    <property type="match status" value="1"/>
</dbReference>
<keyword evidence="3" id="KW-0732">Signal</keyword>
<dbReference type="InterPro" id="IPR058624">
    <property type="entry name" value="MdtA-like_HH"/>
</dbReference>
<dbReference type="Proteomes" id="UP000185678">
    <property type="component" value="Unassembled WGS sequence"/>
</dbReference>
<dbReference type="AlphaFoldDB" id="A0A1N7MQ76"/>
<evidence type="ECO:0000259" key="4">
    <source>
        <dbReference type="Pfam" id="PF25876"/>
    </source>
</evidence>
<dbReference type="Pfam" id="PF25944">
    <property type="entry name" value="Beta-barrel_RND"/>
    <property type="match status" value="1"/>
</dbReference>
<dbReference type="GO" id="GO:0005886">
    <property type="term" value="C:plasma membrane"/>
    <property type="evidence" value="ECO:0007669"/>
    <property type="project" value="UniProtKB-SubCell"/>
</dbReference>
<dbReference type="InterPro" id="IPR058626">
    <property type="entry name" value="MdtA-like_b-barrel"/>
</dbReference>
<evidence type="ECO:0000256" key="2">
    <source>
        <dbReference type="ARBA" id="ARBA00009477"/>
    </source>
</evidence>
<dbReference type="InterPro" id="IPR058627">
    <property type="entry name" value="MdtA-like_C"/>
</dbReference>
<feature type="domain" description="Multidrug resistance protein MdtA-like barrel-sandwich hybrid" evidence="5">
    <location>
        <begin position="65"/>
        <end position="206"/>
    </location>
</feature>
<dbReference type="PANTHER" id="PTHR30158">
    <property type="entry name" value="ACRA/E-RELATED COMPONENT OF DRUG EFFLUX TRANSPORTER"/>
    <property type="match status" value="1"/>
</dbReference>
<dbReference type="Pfam" id="PF25917">
    <property type="entry name" value="BSH_RND"/>
    <property type="match status" value="1"/>
</dbReference>
<evidence type="ECO:0000256" key="3">
    <source>
        <dbReference type="SAM" id="SignalP"/>
    </source>
</evidence>
<dbReference type="OrthoDB" id="9816569at2"/>
<dbReference type="GO" id="GO:0046677">
    <property type="term" value="P:response to antibiotic"/>
    <property type="evidence" value="ECO:0007669"/>
    <property type="project" value="TreeGrafter"/>
</dbReference>
<gene>
    <name evidence="8" type="ORF">SAMN05421779_104276</name>
</gene>
<evidence type="ECO:0000313" key="8">
    <source>
        <dbReference type="EMBL" id="SIS88293.1"/>
    </source>
</evidence>
<dbReference type="Gene3D" id="1.10.287.470">
    <property type="entry name" value="Helix hairpin bin"/>
    <property type="match status" value="1"/>
</dbReference>
<evidence type="ECO:0000259" key="7">
    <source>
        <dbReference type="Pfam" id="PF25967"/>
    </source>
</evidence>
<reference evidence="8 9" key="1">
    <citation type="submission" date="2017-01" db="EMBL/GenBank/DDBJ databases">
        <authorList>
            <person name="Mah S.A."/>
            <person name="Swanson W.J."/>
            <person name="Moy G.W."/>
            <person name="Vacquier V.D."/>
        </authorList>
    </citation>
    <scope>NUCLEOTIDE SEQUENCE [LARGE SCALE GENOMIC DNA]</scope>
    <source>
        <strain evidence="8 9">DSM 11589</strain>
    </source>
</reference>
<dbReference type="InterPro" id="IPR006143">
    <property type="entry name" value="RND_pump_MFP"/>
</dbReference>
<proteinExistence type="inferred from homology"/>
<dbReference type="EMBL" id="FTOA01000004">
    <property type="protein sequence ID" value="SIS88293.1"/>
    <property type="molecule type" value="Genomic_DNA"/>
</dbReference>
<dbReference type="STRING" id="80876.SAMN05421779_104276"/>
<name>A0A1N7MQ76_9PROT</name>
<dbReference type="GO" id="GO:0022857">
    <property type="term" value="F:transmembrane transporter activity"/>
    <property type="evidence" value="ECO:0007669"/>
    <property type="project" value="InterPro"/>
</dbReference>
<protein>
    <submittedName>
        <fullName evidence="8">Membrane fusion protein, multidrug efflux system</fullName>
    </submittedName>
</protein>
<evidence type="ECO:0000256" key="1">
    <source>
        <dbReference type="ARBA" id="ARBA00004196"/>
    </source>
</evidence>
<evidence type="ECO:0000313" key="9">
    <source>
        <dbReference type="Proteomes" id="UP000185678"/>
    </source>
</evidence>
<dbReference type="InterPro" id="IPR058625">
    <property type="entry name" value="MdtA-like_BSH"/>
</dbReference>
<feature type="chain" id="PRO_5013383441" evidence="3">
    <location>
        <begin position="23"/>
        <end position="399"/>
    </location>
</feature>
<comment type="similarity">
    <text evidence="2">Belongs to the membrane fusion protein (MFP) (TC 8.A.1) family.</text>
</comment>
<dbReference type="Pfam" id="PF25967">
    <property type="entry name" value="RND-MFP_C"/>
    <property type="match status" value="1"/>
</dbReference>
<feature type="signal peptide" evidence="3">
    <location>
        <begin position="1"/>
        <end position="22"/>
    </location>
</feature>
<keyword evidence="9" id="KW-1185">Reference proteome</keyword>
<feature type="domain" description="Multidrug resistance protein MdtA-like alpha-helical hairpin" evidence="4">
    <location>
        <begin position="106"/>
        <end position="175"/>
    </location>
</feature>
<dbReference type="NCBIfam" id="TIGR01730">
    <property type="entry name" value="RND_mfp"/>
    <property type="match status" value="1"/>
</dbReference>
<dbReference type="SUPFAM" id="SSF111369">
    <property type="entry name" value="HlyD-like secretion proteins"/>
    <property type="match status" value="1"/>
</dbReference>
<comment type="subcellular location">
    <subcellularLocation>
        <location evidence="1">Cell envelope</location>
    </subcellularLocation>
</comment>
<feature type="domain" description="Multidrug resistance protein MdtA-like C-terminal permuted SH3" evidence="7">
    <location>
        <begin position="307"/>
        <end position="369"/>
    </location>
</feature>
<dbReference type="Gene3D" id="2.40.30.170">
    <property type="match status" value="1"/>
</dbReference>
<dbReference type="Gene3D" id="2.40.420.20">
    <property type="match status" value="1"/>
</dbReference>
<dbReference type="RefSeq" id="WP_076400710.1">
    <property type="nucleotide sequence ID" value="NZ_FTOA01000004.1"/>
</dbReference>
<dbReference type="PROSITE" id="PS51257">
    <property type="entry name" value="PROKAR_LIPOPROTEIN"/>
    <property type="match status" value="1"/>
</dbReference>
<dbReference type="Gene3D" id="2.40.50.100">
    <property type="match status" value="1"/>
</dbReference>
<dbReference type="FunFam" id="2.40.420.20:FF:000001">
    <property type="entry name" value="Efflux RND transporter periplasmic adaptor subunit"/>
    <property type="match status" value="1"/>
</dbReference>
<evidence type="ECO:0000259" key="6">
    <source>
        <dbReference type="Pfam" id="PF25944"/>
    </source>
</evidence>
<dbReference type="Pfam" id="PF25876">
    <property type="entry name" value="HH_MFP_RND"/>
    <property type="match status" value="1"/>
</dbReference>
<organism evidence="8 9">
    <name type="scientific">Insolitispirillum peregrinum</name>
    <dbReference type="NCBI Taxonomy" id="80876"/>
    <lineage>
        <taxon>Bacteria</taxon>
        <taxon>Pseudomonadati</taxon>
        <taxon>Pseudomonadota</taxon>
        <taxon>Alphaproteobacteria</taxon>
        <taxon>Rhodospirillales</taxon>
        <taxon>Novispirillaceae</taxon>
        <taxon>Insolitispirillum</taxon>
    </lineage>
</organism>
<feature type="domain" description="Multidrug resistance protein MdtA-like beta-barrel" evidence="6">
    <location>
        <begin position="212"/>
        <end position="303"/>
    </location>
</feature>
<sequence>MPLPSKAVFLPFVLSLALAVAACDNQQQQGAAPAAPPPPEVTVQTLATQTVPLYTDLPGRTAAYRVAEVRPQVSGIVLKRLFTEGSEVQAGQQLYQIDPSTYQAAVQSAMADLAKARATAKSVEAKAARYADLVKINAVSKQDYDDAVASLDQAKADIMVAQAAVDTAKINLEYTKVYAPISGRIGKSAITEGALVTANQTTPMSTLTQLDPIYVDVSQSSSDLMRLRQAVSAGLLQKGQADQAPVTLTLDGSTQAYKHNGQLQFADVTVDETTGAVQVRAVFPNPDKELYPGLFVRARVEQGVRENALLVPQRATVRLPDGSAAVWVVGADNKVATRPIQATQAVGDAWLVNSGLQAGERIVIEGLQKIRAGAEVRPVDPTAAAAPAGQAAPAAAGQK</sequence>
<accession>A0A1N7MQ76</accession>
<evidence type="ECO:0000259" key="5">
    <source>
        <dbReference type="Pfam" id="PF25917"/>
    </source>
</evidence>